<proteinExistence type="predicted"/>
<dbReference type="AlphaFoldDB" id="A0A2P2J374"/>
<sequence>MVVVVGATRRRVSSAPFPRSIPFFF</sequence>
<reference evidence="1" key="1">
    <citation type="submission" date="2018-02" db="EMBL/GenBank/DDBJ databases">
        <title>Rhizophora mucronata_Transcriptome.</title>
        <authorList>
            <person name="Meera S.P."/>
            <person name="Sreeshan A."/>
            <person name="Augustine A."/>
        </authorList>
    </citation>
    <scope>NUCLEOTIDE SEQUENCE</scope>
    <source>
        <tissue evidence="1">Leaf</tissue>
    </source>
</reference>
<evidence type="ECO:0000313" key="1">
    <source>
        <dbReference type="EMBL" id="MBW87941.1"/>
    </source>
</evidence>
<accession>A0A2P2J374</accession>
<name>A0A2P2J374_RHIMU</name>
<protein>
    <submittedName>
        <fullName evidence="1">Uncharacterized protein</fullName>
    </submittedName>
</protein>
<organism evidence="1">
    <name type="scientific">Rhizophora mucronata</name>
    <name type="common">Asiatic mangrove</name>
    <dbReference type="NCBI Taxonomy" id="61149"/>
    <lineage>
        <taxon>Eukaryota</taxon>
        <taxon>Viridiplantae</taxon>
        <taxon>Streptophyta</taxon>
        <taxon>Embryophyta</taxon>
        <taxon>Tracheophyta</taxon>
        <taxon>Spermatophyta</taxon>
        <taxon>Magnoliopsida</taxon>
        <taxon>eudicotyledons</taxon>
        <taxon>Gunneridae</taxon>
        <taxon>Pentapetalae</taxon>
        <taxon>rosids</taxon>
        <taxon>fabids</taxon>
        <taxon>Malpighiales</taxon>
        <taxon>Rhizophoraceae</taxon>
        <taxon>Rhizophora</taxon>
    </lineage>
</organism>
<dbReference type="EMBL" id="GGEC01007458">
    <property type="protein sequence ID" value="MBW87941.1"/>
    <property type="molecule type" value="Transcribed_RNA"/>
</dbReference>